<protein>
    <recommendedName>
        <fullName evidence="4">Rab-GAP TBC domain-containing protein</fullName>
    </recommendedName>
</protein>
<keyword evidence="3" id="KW-0812">Transmembrane</keyword>
<reference evidence="5 6" key="1">
    <citation type="submission" date="2018-04" db="EMBL/GenBank/DDBJ databases">
        <title>The genome of golden apple snail Pomacea canaliculata provides insight into stress tolerance and invasive adaptation.</title>
        <authorList>
            <person name="Liu C."/>
            <person name="Liu B."/>
            <person name="Ren Y."/>
            <person name="Zhang Y."/>
            <person name="Wang H."/>
            <person name="Li S."/>
            <person name="Jiang F."/>
            <person name="Yin L."/>
            <person name="Zhang G."/>
            <person name="Qian W."/>
            <person name="Fan W."/>
        </authorList>
    </citation>
    <scope>NUCLEOTIDE SEQUENCE [LARGE SCALE GENOMIC DNA]</scope>
    <source>
        <strain evidence="5">SZHN2017</strain>
        <tissue evidence="5">Muscle</tissue>
    </source>
</reference>
<comment type="caution">
    <text evidence="5">The sequence shown here is derived from an EMBL/GenBank/DDBJ whole genome shotgun (WGS) entry which is preliminary data.</text>
</comment>
<dbReference type="Pfam" id="PF00566">
    <property type="entry name" value="RabGAP-TBC"/>
    <property type="match status" value="1"/>
</dbReference>
<dbReference type="SUPFAM" id="SSF47923">
    <property type="entry name" value="Ypt/Rab-GAP domain of gyp1p"/>
    <property type="match status" value="2"/>
</dbReference>
<organism evidence="5 6">
    <name type="scientific">Pomacea canaliculata</name>
    <name type="common">Golden apple snail</name>
    <dbReference type="NCBI Taxonomy" id="400727"/>
    <lineage>
        <taxon>Eukaryota</taxon>
        <taxon>Metazoa</taxon>
        <taxon>Spiralia</taxon>
        <taxon>Lophotrochozoa</taxon>
        <taxon>Mollusca</taxon>
        <taxon>Gastropoda</taxon>
        <taxon>Caenogastropoda</taxon>
        <taxon>Architaenioglossa</taxon>
        <taxon>Ampullarioidea</taxon>
        <taxon>Ampullariidae</taxon>
        <taxon>Pomacea</taxon>
    </lineage>
</organism>
<evidence type="ECO:0000256" key="1">
    <source>
        <dbReference type="ARBA" id="ARBA00022468"/>
    </source>
</evidence>
<dbReference type="Proteomes" id="UP000245119">
    <property type="component" value="Linkage Group LG12"/>
</dbReference>
<dbReference type="PANTHER" id="PTHR20913">
    <property type="entry name" value="TBC1 DOMAIN FAMILY MEMBER 20/GTPASE"/>
    <property type="match status" value="1"/>
</dbReference>
<dbReference type="SMART" id="SM00164">
    <property type="entry name" value="TBC"/>
    <property type="match status" value="1"/>
</dbReference>
<dbReference type="Gene3D" id="1.10.8.1310">
    <property type="match status" value="1"/>
</dbReference>
<feature type="region of interest" description="Disordered" evidence="2">
    <location>
        <begin position="1"/>
        <end position="40"/>
    </location>
</feature>
<accession>A0A2T7NHS0</accession>
<dbReference type="OMA" id="MIMRVLM"/>
<dbReference type="Gene3D" id="1.10.472.80">
    <property type="entry name" value="Ypt/Rab-GAP domain of gyp1p, domain 3"/>
    <property type="match status" value="1"/>
</dbReference>
<feature type="domain" description="Rab-GAP TBC" evidence="4">
    <location>
        <begin position="81"/>
        <end position="267"/>
    </location>
</feature>
<feature type="transmembrane region" description="Helical" evidence="3">
    <location>
        <begin position="262"/>
        <end position="281"/>
    </location>
</feature>
<dbReference type="InterPro" id="IPR035969">
    <property type="entry name" value="Rab-GAP_TBC_sf"/>
</dbReference>
<dbReference type="PROSITE" id="PS50086">
    <property type="entry name" value="TBC_RABGAP"/>
    <property type="match status" value="1"/>
</dbReference>
<proteinExistence type="predicted"/>
<gene>
    <name evidence="5" type="ORF">C0Q70_18888</name>
</gene>
<dbReference type="InterPro" id="IPR000195">
    <property type="entry name" value="Rab-GAP-TBC_dom"/>
</dbReference>
<dbReference type="STRING" id="400727.A0A2T7NHS0"/>
<keyword evidence="1" id="KW-0343">GTPase activation</keyword>
<name>A0A2T7NHS0_POMCA</name>
<dbReference type="GO" id="GO:0006888">
    <property type="term" value="P:endoplasmic reticulum to Golgi vesicle-mediated transport"/>
    <property type="evidence" value="ECO:0007669"/>
    <property type="project" value="TreeGrafter"/>
</dbReference>
<dbReference type="AlphaFoldDB" id="A0A2T7NHS0"/>
<dbReference type="OrthoDB" id="206700at2759"/>
<keyword evidence="6" id="KW-1185">Reference proteome</keyword>
<evidence type="ECO:0000259" key="4">
    <source>
        <dbReference type="PROSITE" id="PS50086"/>
    </source>
</evidence>
<keyword evidence="3" id="KW-0472">Membrane</keyword>
<dbReference type="FunFam" id="1.10.8.1310:FF:000001">
    <property type="entry name" value="TBC1 domain family, member 20"/>
    <property type="match status" value="1"/>
</dbReference>
<feature type="compositionally biased region" description="Acidic residues" evidence="2">
    <location>
        <begin position="1"/>
        <end position="10"/>
    </location>
</feature>
<feature type="transmembrane region" description="Helical" evidence="3">
    <location>
        <begin position="371"/>
        <end position="388"/>
    </location>
</feature>
<evidence type="ECO:0000256" key="2">
    <source>
        <dbReference type="SAM" id="MobiDB-lite"/>
    </source>
</evidence>
<dbReference type="InterPro" id="IPR045913">
    <property type="entry name" value="TBC20/Gyp8-like"/>
</dbReference>
<evidence type="ECO:0000313" key="6">
    <source>
        <dbReference type="Proteomes" id="UP000245119"/>
    </source>
</evidence>
<keyword evidence="3" id="KW-1133">Transmembrane helix</keyword>
<dbReference type="EMBL" id="PZQS01000012">
    <property type="protein sequence ID" value="PVD20727.1"/>
    <property type="molecule type" value="Genomic_DNA"/>
</dbReference>
<dbReference type="PANTHER" id="PTHR20913:SF7">
    <property type="entry name" value="RE60063P"/>
    <property type="match status" value="1"/>
</dbReference>
<evidence type="ECO:0000256" key="3">
    <source>
        <dbReference type="SAM" id="Phobius"/>
    </source>
</evidence>
<evidence type="ECO:0000313" key="5">
    <source>
        <dbReference type="EMBL" id="PVD20727.1"/>
    </source>
</evidence>
<sequence length="403" mass="46539">MSDEEPSSDFDQEHSEGAGDQPENARISLQEQEYSPKVNGRLQRQHRVFYQRKAKKIEQILSKDPVDIAELRQQSISRGGLLTDDLRRRAWPILLNVNVKNITPKPEAAVLQGHRDYRQVVLDVERSLRRFPPGMEEQHRLSLQDSLVDVIMRVLVKHPELYYYQGFHDICVTFLLVVDEDMAFALVEKLSLGHLRDYMEATMERTTQVLNYLQPLLKKANPELYDYLEGAELGNIFCLSWIITWFGHVLNDIKSILRIYDFFIACHALMPIYLTAAVVLYREKEIFETEQEMPFLHALLSKVPDNLPFEQLLSNAGDLYILYPPVELANEALKRFRRAQAQAAARKQLALQKNAQRKSILPDGNVTFAKVTWWMLGAVASVAVYALYSSMDWDWSSWISHGS</sequence>
<dbReference type="GO" id="GO:0005096">
    <property type="term" value="F:GTPase activator activity"/>
    <property type="evidence" value="ECO:0007669"/>
    <property type="project" value="UniProtKB-KW"/>
</dbReference>
<dbReference type="GO" id="GO:0005789">
    <property type="term" value="C:endoplasmic reticulum membrane"/>
    <property type="evidence" value="ECO:0007669"/>
    <property type="project" value="TreeGrafter"/>
</dbReference>